<reference evidence="2" key="1">
    <citation type="submission" date="2023-05" db="EMBL/GenBank/DDBJ databases">
        <title>Genome and transcriptome analyses reveal genes involved in the formation of fine ridges on petal epidermal cells in Hibiscus trionum.</title>
        <authorList>
            <person name="Koshimizu S."/>
            <person name="Masuda S."/>
            <person name="Ishii T."/>
            <person name="Shirasu K."/>
            <person name="Hoshino A."/>
            <person name="Arita M."/>
        </authorList>
    </citation>
    <scope>NUCLEOTIDE SEQUENCE</scope>
    <source>
        <strain evidence="2">Hamamatsu line</strain>
    </source>
</reference>
<dbReference type="EMBL" id="BSYR01000003">
    <property type="protein sequence ID" value="GMI64095.1"/>
    <property type="molecule type" value="Genomic_DNA"/>
</dbReference>
<feature type="region of interest" description="Disordered" evidence="1">
    <location>
        <begin position="87"/>
        <end position="150"/>
    </location>
</feature>
<feature type="compositionally biased region" description="Low complexity" evidence="1">
    <location>
        <begin position="88"/>
        <end position="99"/>
    </location>
</feature>
<name>A0A9W7GQZ9_HIBTR</name>
<feature type="compositionally biased region" description="Polar residues" evidence="1">
    <location>
        <begin position="112"/>
        <end position="125"/>
    </location>
</feature>
<sequence>MVEGVRTRGQTAQNALNAQQTDPGLTDPASEEPQWQQETTRLQSEISTVKDDIVRLDSKMEERMSEMRTAILSELQKLIGIALGKSVAPESTATPAPETAEADKGILGPHPSTKSANSSGQQPLENTIFVEEDEPAGGVAKDASGIRGNT</sequence>
<organism evidence="2 3">
    <name type="scientific">Hibiscus trionum</name>
    <name type="common">Flower of an hour</name>
    <dbReference type="NCBI Taxonomy" id="183268"/>
    <lineage>
        <taxon>Eukaryota</taxon>
        <taxon>Viridiplantae</taxon>
        <taxon>Streptophyta</taxon>
        <taxon>Embryophyta</taxon>
        <taxon>Tracheophyta</taxon>
        <taxon>Spermatophyta</taxon>
        <taxon>Magnoliopsida</taxon>
        <taxon>eudicotyledons</taxon>
        <taxon>Gunneridae</taxon>
        <taxon>Pentapetalae</taxon>
        <taxon>rosids</taxon>
        <taxon>malvids</taxon>
        <taxon>Malvales</taxon>
        <taxon>Malvaceae</taxon>
        <taxon>Malvoideae</taxon>
        <taxon>Hibiscus</taxon>
    </lineage>
</organism>
<comment type="caution">
    <text evidence="2">The sequence shown here is derived from an EMBL/GenBank/DDBJ whole genome shotgun (WGS) entry which is preliminary data.</text>
</comment>
<keyword evidence="3" id="KW-1185">Reference proteome</keyword>
<dbReference type="Proteomes" id="UP001165190">
    <property type="component" value="Unassembled WGS sequence"/>
</dbReference>
<proteinExistence type="predicted"/>
<evidence type="ECO:0000313" key="2">
    <source>
        <dbReference type="EMBL" id="GMI64095.1"/>
    </source>
</evidence>
<evidence type="ECO:0000256" key="1">
    <source>
        <dbReference type="SAM" id="MobiDB-lite"/>
    </source>
</evidence>
<evidence type="ECO:0000313" key="3">
    <source>
        <dbReference type="Proteomes" id="UP001165190"/>
    </source>
</evidence>
<feature type="compositionally biased region" description="Low complexity" evidence="1">
    <location>
        <begin position="10"/>
        <end position="21"/>
    </location>
</feature>
<accession>A0A9W7GQZ9</accession>
<dbReference type="AlphaFoldDB" id="A0A9W7GQZ9"/>
<feature type="compositionally biased region" description="Polar residues" evidence="1">
    <location>
        <begin position="33"/>
        <end position="46"/>
    </location>
</feature>
<protein>
    <submittedName>
        <fullName evidence="2">Uncharacterized protein</fullName>
    </submittedName>
</protein>
<feature type="region of interest" description="Disordered" evidence="1">
    <location>
        <begin position="1"/>
        <end position="46"/>
    </location>
</feature>
<gene>
    <name evidence="2" type="ORF">HRI_000078800</name>
</gene>